<keyword evidence="2" id="KW-1185">Reference proteome</keyword>
<comment type="caution">
    <text evidence="1">The sequence shown here is derived from an EMBL/GenBank/DDBJ whole genome shotgun (WGS) entry which is preliminary data.</text>
</comment>
<evidence type="ECO:0000313" key="1">
    <source>
        <dbReference type="EMBL" id="GAA5097831.1"/>
    </source>
</evidence>
<evidence type="ECO:0000313" key="2">
    <source>
        <dbReference type="Proteomes" id="UP001500353"/>
    </source>
</evidence>
<sequence>MGKALTVQEIQNRIDKKTPNRFRVDDTFKSERRIKVKAFCFKHKKPFSQDLSNFLHENDACPDCGRERKREKEKPGKIKRFQEKINSNKQYEGLYFIRDIIYNDDEERTYAHVECIKHGLLEENIFRTKDLHRRKPCKICQELRSPRKTDEEIILEIKNKIQNFENFPIHKIEREEGRIFIFFSCKTHINQRIKPKQFDIIQSKTNTIPCDKCRSLFLKKLKIKHTGEEFIKLGKEIHPEYLYNLNDINNAILENFKKIPVICPEHGIFFTNYDRHIYSKGGFCKECKNNSYYENKIVEIISQKYKLDFVNNIAVFPELKHKKKLRPDIYIESLKLLIEYDGLYHFKPKPPHYDLNKFLEAVKRDEIKNRFARKENKNLLRIPYTKRNKIENILSDCINEIKLGKSFYKIHYMSFIVFKRIKIIKLRKDKYGFLKKILLENKRKPYFFIESGLNEIATGKIS</sequence>
<dbReference type="Gene3D" id="3.40.960.10">
    <property type="entry name" value="VSR Endonuclease"/>
    <property type="match status" value="1"/>
</dbReference>
<dbReference type="EMBL" id="BAABHX010000006">
    <property type="protein sequence ID" value="GAA5097831.1"/>
    <property type="molecule type" value="Genomic_DNA"/>
</dbReference>
<reference evidence="2" key="1">
    <citation type="journal article" date="2019" name="Int. J. Syst. Evol. Microbiol.">
        <title>The Global Catalogue of Microorganisms (GCM) 10K type strain sequencing project: providing services to taxonomists for standard genome sequencing and annotation.</title>
        <authorList>
            <consortium name="The Broad Institute Genomics Platform"/>
            <consortium name="The Broad Institute Genome Sequencing Center for Infectious Disease"/>
            <person name="Wu L."/>
            <person name="Ma J."/>
        </authorList>
    </citation>
    <scope>NUCLEOTIDE SEQUENCE [LARGE SCALE GENOMIC DNA]</scope>
    <source>
        <strain evidence="2">JCM 18019</strain>
    </source>
</reference>
<proteinExistence type="predicted"/>
<dbReference type="RefSeq" id="WP_345206637.1">
    <property type="nucleotide sequence ID" value="NZ_BAABHX010000006.1"/>
</dbReference>
<dbReference type="Proteomes" id="UP001500353">
    <property type="component" value="Unassembled WGS sequence"/>
</dbReference>
<accession>A0ABP9MK17</accession>
<name>A0ABP9MK17_9FLAO</name>
<protein>
    <submittedName>
        <fullName evidence="1">Uncharacterized protein</fullName>
    </submittedName>
</protein>
<organism evidence="1 2">
    <name type="scientific">Chryseobacterium ginsengisoli</name>
    <dbReference type="NCBI Taxonomy" id="363853"/>
    <lineage>
        <taxon>Bacteria</taxon>
        <taxon>Pseudomonadati</taxon>
        <taxon>Bacteroidota</taxon>
        <taxon>Flavobacteriia</taxon>
        <taxon>Flavobacteriales</taxon>
        <taxon>Weeksellaceae</taxon>
        <taxon>Chryseobacterium group</taxon>
        <taxon>Chryseobacterium</taxon>
    </lineage>
</organism>
<gene>
    <name evidence="1" type="ORF">GCM10023210_33260</name>
</gene>